<accession>A0A0P1BB32</accession>
<feature type="region of interest" description="Disordered" evidence="2">
    <location>
        <begin position="38"/>
        <end position="125"/>
    </location>
</feature>
<protein>
    <submittedName>
        <fullName evidence="3">STRUCTURAL MAINTENANCE OF CHROMOSOMES SMC FAMILY MEMBER</fullName>
    </submittedName>
</protein>
<keyword evidence="4" id="KW-1185">Reference proteome</keyword>
<feature type="region of interest" description="Disordered" evidence="2">
    <location>
        <begin position="1"/>
        <end position="21"/>
    </location>
</feature>
<feature type="coiled-coil region" evidence="1">
    <location>
        <begin position="177"/>
        <end position="313"/>
    </location>
</feature>
<reference evidence="3 4" key="1">
    <citation type="submission" date="2014-09" db="EMBL/GenBank/DDBJ databases">
        <authorList>
            <person name="Magalhaes I.L.F."/>
            <person name="Oliveira U."/>
            <person name="Santos F.R."/>
            <person name="Vidigal T.H.D.A."/>
            <person name="Brescovit A.D."/>
            <person name="Santos A.J."/>
        </authorList>
    </citation>
    <scope>NUCLEOTIDE SEQUENCE [LARGE SCALE GENOMIC DNA]</scope>
</reference>
<organism evidence="3 4">
    <name type="scientific">Ceraceosorus bombacis</name>
    <dbReference type="NCBI Taxonomy" id="401625"/>
    <lineage>
        <taxon>Eukaryota</taxon>
        <taxon>Fungi</taxon>
        <taxon>Dikarya</taxon>
        <taxon>Basidiomycota</taxon>
        <taxon>Ustilaginomycotina</taxon>
        <taxon>Exobasidiomycetes</taxon>
        <taxon>Ceraceosorales</taxon>
        <taxon>Ceraceosoraceae</taxon>
        <taxon>Ceraceosorus</taxon>
    </lineage>
</organism>
<evidence type="ECO:0000313" key="3">
    <source>
        <dbReference type="EMBL" id="CEH12604.1"/>
    </source>
</evidence>
<keyword evidence="1" id="KW-0175">Coiled coil</keyword>
<dbReference type="AlphaFoldDB" id="A0A0P1BB32"/>
<dbReference type="OrthoDB" id="10300911at2759"/>
<evidence type="ECO:0000256" key="1">
    <source>
        <dbReference type="SAM" id="Coils"/>
    </source>
</evidence>
<proteinExistence type="predicted"/>
<dbReference type="EMBL" id="CCYA01000162">
    <property type="protein sequence ID" value="CEH12604.1"/>
    <property type="molecule type" value="Genomic_DNA"/>
</dbReference>
<dbReference type="Proteomes" id="UP000054845">
    <property type="component" value="Unassembled WGS sequence"/>
</dbReference>
<sequence>MPSDAPLHGNDGPTTVTPDYSMVDRNFKIMRSLSEHAINRMQDVGTKHASSSRPPPSALPSAFRSPQLSPYEPQTEQDGEEHDLWGQRTITKRTGKRPSLSLTGSEGVTGKTSRRSSMSEQDEELVQTIASQELTIEHLKAKQREAEAAQGEQKTTFVETAELKQLRATVYEQEEWFQQHRQERDDLQDKLSRTLRENSELRSAKKQLEQDLESYERYLGAGKDEIDRNHEVIARLEQKIAKNVEHEARLENEISHLEKALEREQDKFHESKKEWQKLNSSNQLKLGRFEERVQELEDEVKSKEDDMQEELDRVRAIANTVPDLQQEIAVLTKFAKGMAADEGDMTLSELRGERERSPDLESELTGAWLPFGASRGRAQGKRDSLRLSVAQSEREIAYAESGMQTHSDESEAPLYAETKTISLEARPPMVSAAVQSDLAPLAPTVVVHKVDLNELRIEAVKRLSDFWRSSNRNQTLLTVVGLAWVVHYALSESDDEWVNRTDTFMNPGAYVPAFGH</sequence>
<evidence type="ECO:0000256" key="2">
    <source>
        <dbReference type="SAM" id="MobiDB-lite"/>
    </source>
</evidence>
<evidence type="ECO:0000313" key="4">
    <source>
        <dbReference type="Proteomes" id="UP000054845"/>
    </source>
</evidence>
<name>A0A0P1BB32_9BASI</name>